<accession>A0A398AKP3</accession>
<name>A0A398AKP3_BRACM</name>
<dbReference type="AlphaFoldDB" id="A0A398AKP3"/>
<proteinExistence type="predicted"/>
<feature type="region of interest" description="Disordered" evidence="1">
    <location>
        <begin position="379"/>
        <end position="403"/>
    </location>
</feature>
<keyword evidence="2" id="KW-1133">Transmembrane helix</keyword>
<feature type="signal peptide" evidence="3">
    <location>
        <begin position="1"/>
        <end position="18"/>
    </location>
</feature>
<feature type="chain" id="PRO_5017282717" description="AT4G36440-like protein" evidence="3">
    <location>
        <begin position="19"/>
        <end position="403"/>
    </location>
</feature>
<organism evidence="4 5">
    <name type="scientific">Brassica campestris</name>
    <name type="common">Field mustard</name>
    <dbReference type="NCBI Taxonomy" id="3711"/>
    <lineage>
        <taxon>Eukaryota</taxon>
        <taxon>Viridiplantae</taxon>
        <taxon>Streptophyta</taxon>
        <taxon>Embryophyta</taxon>
        <taxon>Tracheophyta</taxon>
        <taxon>Spermatophyta</taxon>
        <taxon>Magnoliopsida</taxon>
        <taxon>eudicotyledons</taxon>
        <taxon>Gunneridae</taxon>
        <taxon>Pentapetalae</taxon>
        <taxon>rosids</taxon>
        <taxon>malvids</taxon>
        <taxon>Brassicales</taxon>
        <taxon>Brassicaceae</taxon>
        <taxon>Brassiceae</taxon>
        <taxon>Brassica</taxon>
    </lineage>
</organism>
<evidence type="ECO:0000256" key="2">
    <source>
        <dbReference type="SAM" id="Phobius"/>
    </source>
</evidence>
<feature type="compositionally biased region" description="Polar residues" evidence="1">
    <location>
        <begin position="381"/>
        <end position="394"/>
    </location>
</feature>
<dbReference type="PANTHER" id="PTHR35752:SF1">
    <property type="entry name" value="G-PROTEIN COUPLED RECEPTOR"/>
    <property type="match status" value="1"/>
</dbReference>
<dbReference type="PANTHER" id="PTHR35752">
    <property type="entry name" value="G-PROTEIN COUPLED RECEPTOR"/>
    <property type="match status" value="1"/>
</dbReference>
<keyword evidence="3" id="KW-0732">Signal</keyword>
<keyword evidence="2" id="KW-0812">Transmembrane</keyword>
<gene>
    <name evidence="4" type="ORF">BRARA_A00219</name>
</gene>
<dbReference type="Proteomes" id="UP000264353">
    <property type="component" value="Chromosome A1"/>
</dbReference>
<evidence type="ECO:0008006" key="6">
    <source>
        <dbReference type="Google" id="ProtNLM"/>
    </source>
</evidence>
<keyword evidence="2" id="KW-0472">Membrane</keyword>
<evidence type="ECO:0000313" key="4">
    <source>
        <dbReference type="EMBL" id="RID77294.1"/>
    </source>
</evidence>
<evidence type="ECO:0000256" key="1">
    <source>
        <dbReference type="SAM" id="MobiDB-lite"/>
    </source>
</evidence>
<evidence type="ECO:0000313" key="5">
    <source>
        <dbReference type="Proteomes" id="UP000264353"/>
    </source>
</evidence>
<sequence>MQILRCPHSFIQLLFVSALDQLKSKGVCFECSSWIGHPFEYDGKGYVDFGRFDPLSYFVSSSGKFDFAQGFYHGDLTNCEHSYDKLGRTAQVNIICGNCVDGRCKGGLGCICSVTQDSTCRVTVELAIPCEKPGPRVFKGFTVGLHPRSWELVRKEQAQVSDSSFLSHWTKTLKWIWFWNLQIYNGMTQFGFDKPRREFSFKTEQTHLTLYMTAIASLSTLVGKPIVKVSPETGLNVKISGSSLTGNHPTTLSPSTLVLDWNCEKSRRSPYEVNVTIPVDGYDPVQFFLTKLCEYNQGAEGGSAKGWAIFGVFSCVSLVAFTLFCCGGFVYKTRVERVRGIDALPGMSLLSGLLETASGGGQSYSRTEEINNAFANEVSWDRSSTSSTQAPTQRPSERTYGAI</sequence>
<feature type="transmembrane region" description="Helical" evidence="2">
    <location>
        <begin position="307"/>
        <end position="331"/>
    </location>
</feature>
<reference evidence="4 5" key="1">
    <citation type="submission" date="2018-06" db="EMBL/GenBank/DDBJ databases">
        <title>WGS assembly of Brassica rapa FPsc.</title>
        <authorList>
            <person name="Bowman J."/>
            <person name="Kohchi T."/>
            <person name="Yamato K."/>
            <person name="Jenkins J."/>
            <person name="Shu S."/>
            <person name="Ishizaki K."/>
            <person name="Yamaoka S."/>
            <person name="Nishihama R."/>
            <person name="Nakamura Y."/>
            <person name="Berger F."/>
            <person name="Adam C."/>
            <person name="Aki S."/>
            <person name="Althoff F."/>
            <person name="Araki T."/>
            <person name="Arteaga-Vazquez M."/>
            <person name="Balasubrmanian S."/>
            <person name="Bauer D."/>
            <person name="Boehm C."/>
            <person name="Briginshaw L."/>
            <person name="Caballero-Perez J."/>
            <person name="Catarino B."/>
            <person name="Chen F."/>
            <person name="Chiyoda S."/>
            <person name="Chovatia M."/>
            <person name="Davies K."/>
            <person name="Delmans M."/>
            <person name="Demura T."/>
            <person name="Dierschke T."/>
            <person name="Dolan L."/>
            <person name="Dorantes-Acosta A."/>
            <person name="Eklund D."/>
            <person name="Florent S."/>
            <person name="Flores-Sandoval E."/>
            <person name="Fujiyama A."/>
            <person name="Fukuzawa H."/>
            <person name="Galik B."/>
            <person name="Grimanelli D."/>
            <person name="Grimwood J."/>
            <person name="Grossniklaus U."/>
            <person name="Hamada T."/>
            <person name="Haseloff J."/>
            <person name="Hetherington A."/>
            <person name="Higo A."/>
            <person name="Hirakawa Y."/>
            <person name="Hundley H."/>
            <person name="Ikeda Y."/>
            <person name="Inoue K."/>
            <person name="Inoue S."/>
            <person name="Ishida S."/>
            <person name="Jia Q."/>
            <person name="Kakita M."/>
            <person name="Kanazawa T."/>
            <person name="Kawai Y."/>
            <person name="Kawashima T."/>
            <person name="Kennedy M."/>
            <person name="Kinose K."/>
            <person name="Kinoshita T."/>
            <person name="Kohara Y."/>
            <person name="Koide E."/>
            <person name="Komatsu K."/>
            <person name="Kopischke S."/>
            <person name="Kubo M."/>
            <person name="Kyozuka J."/>
            <person name="Lagercrantz U."/>
            <person name="Lin S."/>
            <person name="Lindquist E."/>
            <person name="Lipzen A."/>
            <person name="Lu C."/>
            <person name="Luna E."/>
            <person name="Martienssen R."/>
            <person name="Minamino N."/>
            <person name="Mizutani M."/>
            <person name="Mizutani M."/>
            <person name="Mochizuki N."/>
            <person name="Monte I."/>
            <person name="Mosher R."/>
            <person name="Nagasaki H."/>
            <person name="Nakagami H."/>
            <person name="Naramoto S."/>
            <person name="Nishitani K."/>
            <person name="Ohtani M."/>
            <person name="Okamoto T."/>
            <person name="Okumura M."/>
            <person name="Phillips J."/>
            <person name="Pollak B."/>
            <person name="Reinders A."/>
            <person name="Roevekamp M."/>
            <person name="Sano R."/>
            <person name="Sawa S."/>
            <person name="Schmid M."/>
            <person name="Shirakawa M."/>
            <person name="Solano R."/>
            <person name="Spunde A."/>
            <person name="Suetsugu N."/>
            <person name="Sugano S."/>
            <person name="Sugiyama A."/>
            <person name="Sun R."/>
            <person name="Suzuki Y."/>
            <person name="Takenaka M."/>
            <person name="Takezawa D."/>
            <person name="Tomogane H."/>
            <person name="Tsuzuki M."/>
            <person name="Ueda T."/>
            <person name="Umeda M."/>
            <person name="Ward J."/>
            <person name="Watanabe Y."/>
            <person name="Yazaki K."/>
            <person name="Yokoyama R."/>
            <person name="Yoshitake Y."/>
            <person name="Yotsui I."/>
            <person name="Zachgo S."/>
            <person name="Schmutz J."/>
        </authorList>
    </citation>
    <scope>NUCLEOTIDE SEQUENCE [LARGE SCALE GENOMIC DNA]</scope>
    <source>
        <strain evidence="5">cv. B-3</strain>
    </source>
</reference>
<protein>
    <recommendedName>
        <fullName evidence="6">AT4G36440-like protein</fullName>
    </recommendedName>
</protein>
<dbReference type="EMBL" id="CM010628">
    <property type="protein sequence ID" value="RID77294.1"/>
    <property type="molecule type" value="Genomic_DNA"/>
</dbReference>
<evidence type="ECO:0000256" key="3">
    <source>
        <dbReference type="SAM" id="SignalP"/>
    </source>
</evidence>